<feature type="domain" description="Lumazine-binding" evidence="12">
    <location>
        <begin position="1145"/>
        <end position="1243"/>
    </location>
</feature>
<dbReference type="Pfam" id="PF10536">
    <property type="entry name" value="PMD"/>
    <property type="match status" value="1"/>
</dbReference>
<evidence type="ECO:0000256" key="9">
    <source>
        <dbReference type="PROSITE-ProRule" id="PRU00524"/>
    </source>
</evidence>
<evidence type="ECO:0000256" key="4">
    <source>
        <dbReference type="ARBA" id="ARBA00013950"/>
    </source>
</evidence>
<dbReference type="InterPro" id="IPR023366">
    <property type="entry name" value="ATP_synth_asu-like_sf"/>
</dbReference>
<gene>
    <name evidence="13" type="ORF">OLC1_LOCUS1755</name>
</gene>
<dbReference type="Pfam" id="PF00677">
    <property type="entry name" value="Lum_binding"/>
    <property type="match status" value="2"/>
</dbReference>
<evidence type="ECO:0000259" key="12">
    <source>
        <dbReference type="PROSITE" id="PS51177"/>
    </source>
</evidence>
<feature type="repeat" description="Lumazine-binding" evidence="9">
    <location>
        <begin position="1145"/>
        <end position="1243"/>
    </location>
</feature>
<dbReference type="Gene3D" id="2.40.30.20">
    <property type="match status" value="2"/>
</dbReference>
<dbReference type="NCBIfam" id="NF006767">
    <property type="entry name" value="PRK09289.1"/>
    <property type="match status" value="1"/>
</dbReference>
<feature type="compositionally biased region" description="Acidic residues" evidence="10">
    <location>
        <begin position="1016"/>
        <end position="1033"/>
    </location>
</feature>
<evidence type="ECO:0000256" key="1">
    <source>
        <dbReference type="ARBA" id="ARBA00002803"/>
    </source>
</evidence>
<evidence type="ECO:0000259" key="11">
    <source>
        <dbReference type="PROSITE" id="PS50966"/>
    </source>
</evidence>
<keyword evidence="8" id="KW-0863">Zinc-finger</keyword>
<dbReference type="InterPro" id="IPR017938">
    <property type="entry name" value="Riboflavin_synthase-like_b-brl"/>
</dbReference>
<dbReference type="GO" id="GO:0008270">
    <property type="term" value="F:zinc ion binding"/>
    <property type="evidence" value="ECO:0007669"/>
    <property type="project" value="UniProtKB-KW"/>
</dbReference>
<feature type="region of interest" description="Disordered" evidence="10">
    <location>
        <begin position="994"/>
        <end position="1046"/>
    </location>
</feature>
<reference evidence="13" key="1">
    <citation type="submission" date="2023-03" db="EMBL/GenBank/DDBJ databases">
        <authorList>
            <person name="Julca I."/>
        </authorList>
    </citation>
    <scope>NUCLEOTIDE SEQUENCE</scope>
</reference>
<evidence type="ECO:0000256" key="8">
    <source>
        <dbReference type="PROSITE-ProRule" id="PRU00325"/>
    </source>
</evidence>
<comment type="function">
    <text evidence="1">Catalyzes the dismutation of two molecules of 6,7-dimethyl-8-ribityllumazine, resulting in the formation of riboflavin and 5-amino-6-(D-ribitylamino)uracil.</text>
</comment>
<dbReference type="PANTHER" id="PTHR21098:SF0">
    <property type="entry name" value="RIBOFLAVIN SYNTHASE"/>
    <property type="match status" value="1"/>
</dbReference>
<keyword evidence="8" id="KW-0479">Metal-binding</keyword>
<dbReference type="GO" id="GO:0004746">
    <property type="term" value="F:riboflavin synthase activity"/>
    <property type="evidence" value="ECO:0007669"/>
    <property type="project" value="UniProtKB-EC"/>
</dbReference>
<dbReference type="InterPro" id="IPR019557">
    <property type="entry name" value="AminoTfrase-like_pln_mobile"/>
</dbReference>
<keyword evidence="8" id="KW-0862">Zinc</keyword>
<protein>
    <recommendedName>
        <fullName evidence="4">Riboflavin synthase</fullName>
        <ecNumber evidence="3">2.5.1.9</ecNumber>
    </recommendedName>
</protein>
<dbReference type="EMBL" id="OX459118">
    <property type="protein sequence ID" value="CAI9089406.1"/>
    <property type="molecule type" value="Genomic_DNA"/>
</dbReference>
<evidence type="ECO:0000256" key="7">
    <source>
        <dbReference type="ARBA" id="ARBA00022737"/>
    </source>
</evidence>
<dbReference type="PROSITE" id="PS51177">
    <property type="entry name" value="LUMAZINE_BIND"/>
    <property type="match status" value="2"/>
</dbReference>
<accession>A0AAV1C240</accession>
<evidence type="ECO:0000256" key="6">
    <source>
        <dbReference type="ARBA" id="ARBA00022679"/>
    </source>
</evidence>
<feature type="domain" description="Lumazine-binding" evidence="12">
    <location>
        <begin position="1244"/>
        <end position="1342"/>
    </location>
</feature>
<dbReference type="GO" id="GO:0009231">
    <property type="term" value="P:riboflavin biosynthetic process"/>
    <property type="evidence" value="ECO:0007669"/>
    <property type="project" value="UniProtKB-KW"/>
</dbReference>
<dbReference type="FunFam" id="2.40.30.20:FF:000004">
    <property type="entry name" value="Riboflavin synthase, alpha subunit"/>
    <property type="match status" value="1"/>
</dbReference>
<dbReference type="PANTHER" id="PTHR21098">
    <property type="entry name" value="RIBOFLAVIN SYNTHASE ALPHA CHAIN"/>
    <property type="match status" value="1"/>
</dbReference>
<dbReference type="NCBIfam" id="TIGR00187">
    <property type="entry name" value="ribE"/>
    <property type="match status" value="1"/>
</dbReference>
<evidence type="ECO:0000256" key="3">
    <source>
        <dbReference type="ARBA" id="ARBA00012827"/>
    </source>
</evidence>
<organism evidence="13 14">
    <name type="scientific">Oldenlandia corymbosa var. corymbosa</name>
    <dbReference type="NCBI Taxonomy" id="529605"/>
    <lineage>
        <taxon>Eukaryota</taxon>
        <taxon>Viridiplantae</taxon>
        <taxon>Streptophyta</taxon>
        <taxon>Embryophyta</taxon>
        <taxon>Tracheophyta</taxon>
        <taxon>Spermatophyta</taxon>
        <taxon>Magnoliopsida</taxon>
        <taxon>eudicotyledons</taxon>
        <taxon>Gunneridae</taxon>
        <taxon>Pentapetalae</taxon>
        <taxon>asterids</taxon>
        <taxon>lamiids</taxon>
        <taxon>Gentianales</taxon>
        <taxon>Rubiaceae</taxon>
        <taxon>Rubioideae</taxon>
        <taxon>Spermacoceae</taxon>
        <taxon>Hedyotis-Oldenlandia complex</taxon>
        <taxon>Oldenlandia</taxon>
    </lineage>
</organism>
<evidence type="ECO:0000313" key="13">
    <source>
        <dbReference type="EMBL" id="CAI9089406.1"/>
    </source>
</evidence>
<comment type="pathway">
    <text evidence="2">Cofactor biosynthesis; riboflavin biosynthesis; riboflavin from 2-hydroxy-3-oxobutyl phosphate and 5-amino-6-(D-ribitylamino)uracil: step 2/2.</text>
</comment>
<dbReference type="InterPro" id="IPR026017">
    <property type="entry name" value="Lumazine-bd_dom"/>
</dbReference>
<dbReference type="InterPro" id="IPR007527">
    <property type="entry name" value="Znf_SWIM"/>
</dbReference>
<name>A0AAV1C240_OLDCO</name>
<dbReference type="InterPro" id="IPR001783">
    <property type="entry name" value="Lumazine-bd"/>
</dbReference>
<feature type="region of interest" description="Disordered" evidence="10">
    <location>
        <begin position="14"/>
        <end position="69"/>
    </location>
</feature>
<dbReference type="FunFam" id="2.40.30.20:FF:000003">
    <property type="entry name" value="Riboflavin synthase, alpha subunit"/>
    <property type="match status" value="1"/>
</dbReference>
<evidence type="ECO:0000313" key="14">
    <source>
        <dbReference type="Proteomes" id="UP001161247"/>
    </source>
</evidence>
<evidence type="ECO:0000256" key="5">
    <source>
        <dbReference type="ARBA" id="ARBA00022619"/>
    </source>
</evidence>
<dbReference type="CDD" id="cd00402">
    <property type="entry name" value="Riboflavin_synthase_like"/>
    <property type="match status" value="1"/>
</dbReference>
<sequence length="1353" mass="153144">MGCNLHRFCICHPSKMPSGPKKRRAAKKKLESGVSFDPTEETKLGDATGTTSIQPIAGNDEPATQKNDQVGVKESAENEYVAELKGEKQAIQGGSLEDLKENNVIASVNENYNDRVHLVSPIQGKDDVVDDDSSKNVHNLSMRAANAILDSTTEDAVDDSNNVINQESSKINEQNHSVDFPVNDVSGTSGLTASVGPLEKNEQTLHSLLISANPDQDKVVIPDSLESPQADLVTVTEDIIEDKFAVETKEIRKSVAEDNSIVIDHKVSFYDLIGLICERVGWNRGNVNSSLSILYDTMDNGFRRIAKIKDDASLQVLYFLPNSTYIDLYVNLEMAGTSKSHLEAETNSSRPNMKNVDYMEDDDIGTYIIQRVNGDHTKVDKDEFQLIMWDETTATIGKGTCFKNKIDAKNGIGAWNIEQKREYYVKESDGNTWYIWCKFLKDSTLKGYVPCRWKVRASLKDHGLWEIVNGCPNTIVAENNNRNVSTTLIAHLIRNKVELDSDYEVKLVQEEVKKNVYMSMFLTTGHEREGEKLSILFTAIGFSILTYFQDKHYRWGNQKTNISKSYNNVLKGIHFLPIRDLVEATFFKTVDLFQEEYVASRKCITPLPTDLWEDFLKKKNKAVQHKVKGYAVVNGKFKVKSKSRLSNKGGNEYTVKYEEKKCSCKKWQEYRMSCSLALAACRKIKDQPINTVDPHFRVFAWQDQFSGHDDFSPVPDKRKWPKGMTPEKTRAQWMAMCFRLLGFTPAHDMFDGNKIYVECLIAECDLSIPDDAPVEAYTKRARALMLLLLGSFLIPNNTGNRISLWILCLLEDLDVCATYSWRPAVLARLYFGLCQASVSEKNDITGCYIMMQIWAWEHIPRIQPKRKVKDKSYLTPDAPLANRWKCLKSKLKIFCWAVGEPYELNRVLRQFRCKQVRPEAPLICDSDRWKAIHHEGLATGKAYDDWVLKHSEFQRRIVRFITDPIQYDTLAQGYHSSSSRERFYRDREVLMKRPPESIHLNPSPMQEDDGGHQSDEDYYIGGEEEEGKEEEESPLPRVSFQKKQKTTEVRKSDREVCKQIHVTQSSGFPMAIPTSCSSISKLLGHSTSPRTPKLLNLLHTPLPPQPSQLKINNFTLKPPSLSHLFSIKPSKLFKTPSNLKPTRSLFTGIVEEMGEIKHLGYEKDDSFTMKIHAKTVLEDVHLGDSISVNGTCLTVTDFDVQLSEFTIGLAPETLRKTSLGELEKGSLVNLERALSPSTRMGGHFVQGHVDGTGTIVSLEPEGDSLWVKVKTGKELLKYIVPKGFIAVDGTSLTVVDVFDDEECFNFMLVDYTQQKVVIPRKKIGQKVNLEVDILGKYVERLLSSGFLDSLKPS</sequence>
<proteinExistence type="predicted"/>
<feature type="domain" description="SWIM-type" evidence="11">
    <location>
        <begin position="653"/>
        <end position="685"/>
    </location>
</feature>
<feature type="repeat" description="Lumazine-binding" evidence="9">
    <location>
        <begin position="1244"/>
        <end position="1342"/>
    </location>
</feature>
<keyword evidence="7" id="KW-0677">Repeat</keyword>
<dbReference type="PROSITE" id="PS50966">
    <property type="entry name" value="ZF_SWIM"/>
    <property type="match status" value="1"/>
</dbReference>
<keyword evidence="6" id="KW-0808">Transferase</keyword>
<dbReference type="EC" id="2.5.1.9" evidence="3"/>
<evidence type="ECO:0000256" key="2">
    <source>
        <dbReference type="ARBA" id="ARBA00004887"/>
    </source>
</evidence>
<dbReference type="Proteomes" id="UP001161247">
    <property type="component" value="Chromosome 1"/>
</dbReference>
<keyword evidence="14" id="KW-1185">Reference proteome</keyword>
<keyword evidence="5" id="KW-0686">Riboflavin biosynthesis</keyword>
<dbReference type="SUPFAM" id="SSF63380">
    <property type="entry name" value="Riboflavin synthase domain-like"/>
    <property type="match status" value="2"/>
</dbReference>
<evidence type="ECO:0000256" key="10">
    <source>
        <dbReference type="SAM" id="MobiDB-lite"/>
    </source>
</evidence>